<accession>A0A8S1NXM2</accession>
<protein>
    <recommendedName>
        <fullName evidence="3">Thioredoxin domain-containing protein</fullName>
    </recommendedName>
</protein>
<name>A0A8S1NXM2_9CILI</name>
<keyword evidence="2" id="KW-1185">Reference proteome</keyword>
<proteinExistence type="predicted"/>
<organism evidence="1 2">
    <name type="scientific">Paramecium sonneborni</name>
    <dbReference type="NCBI Taxonomy" id="65129"/>
    <lineage>
        <taxon>Eukaryota</taxon>
        <taxon>Sar</taxon>
        <taxon>Alveolata</taxon>
        <taxon>Ciliophora</taxon>
        <taxon>Intramacronucleata</taxon>
        <taxon>Oligohymenophorea</taxon>
        <taxon>Peniculida</taxon>
        <taxon>Parameciidae</taxon>
        <taxon>Paramecium</taxon>
    </lineage>
</organism>
<evidence type="ECO:0000313" key="2">
    <source>
        <dbReference type="Proteomes" id="UP000692954"/>
    </source>
</evidence>
<dbReference type="EMBL" id="CAJJDN010000063">
    <property type="protein sequence ID" value="CAD8094746.1"/>
    <property type="molecule type" value="Genomic_DNA"/>
</dbReference>
<reference evidence="1" key="1">
    <citation type="submission" date="2021-01" db="EMBL/GenBank/DDBJ databases">
        <authorList>
            <consortium name="Genoscope - CEA"/>
            <person name="William W."/>
        </authorList>
    </citation>
    <scope>NUCLEOTIDE SEQUENCE</scope>
</reference>
<dbReference type="Proteomes" id="UP000692954">
    <property type="component" value="Unassembled WGS sequence"/>
</dbReference>
<comment type="caution">
    <text evidence="1">The sequence shown here is derived from an EMBL/GenBank/DDBJ whole genome shotgun (WGS) entry which is preliminary data.</text>
</comment>
<evidence type="ECO:0008006" key="3">
    <source>
        <dbReference type="Google" id="ProtNLM"/>
    </source>
</evidence>
<gene>
    <name evidence="1" type="ORF">PSON_ATCC_30995.1.T0630046</name>
</gene>
<sequence length="585" mass="69028">MFRTIRLLPKLIRLTQMVTCYTLIYNQQQYLRCSQINTQSIKIVNEKDVNAILANPQYFSNTIIILNRNIIDDIPKHLSVKFQIFDGTFNDYDLIAVNNHRCLLLKIRGEEDYLKLLNFFTPLQTLNSKQDAINLIDQMDAKIVLSYIPQQNIVKQEEPINKFDTFKQRNYKDPQQLEEQFRELRYLDYNREAQYYIIKDKKVAEEFSLSSNDIGEVYVLKQTSIFNAKESSFFHNSKEYCMNKIEPDPNLETADTFRMKKKYHSLSGYIRESQEFPVQQLNLQKFVQRLTLTANNYVNYVFNKQQMDSQLLIYKQIGVQYILLYHSQNELNQKIIKKLINVKKSMNIKQQQQFAIIYSDNLDLIQSYFGLVSNGISDDVRLIDLNSHQTYKTSYKIVQLGSFNKNDNQYKQCKRYSFGDKVTVNRLKQFIVQTTNFHIQNVQPTQNYIEEYYEKTFVKVPLQKLKTITAQSLKMTRLTGFDFIYFYKPGCAACNIVAETLDKIADNLYNPNSYRVNNISNFQKISLKKYNILNESEFLPSPIQAPLIYVFQNEKIKQADLVQNKINPGDESKMLNFLTKFIENL</sequence>
<evidence type="ECO:0000313" key="1">
    <source>
        <dbReference type="EMBL" id="CAD8094746.1"/>
    </source>
</evidence>
<dbReference type="OrthoDB" id="292547at2759"/>
<dbReference type="AlphaFoldDB" id="A0A8S1NXM2"/>